<accession>T0DCM3</accession>
<dbReference type="OrthoDB" id="2377185at2"/>
<gene>
    <name evidence="1" type="ORF">K1I37_16775</name>
</gene>
<dbReference type="STRING" id="1356854.N007_06260"/>
<protein>
    <submittedName>
        <fullName evidence="1">Uncharacterized protein</fullName>
    </submittedName>
</protein>
<keyword evidence="2" id="KW-1185">Reference proteome</keyword>
<evidence type="ECO:0000313" key="1">
    <source>
        <dbReference type="EMBL" id="UNO48308.1"/>
    </source>
</evidence>
<proteinExistence type="predicted"/>
<reference evidence="2" key="1">
    <citation type="journal article" date="2022" name="G3 (Bethesda)">
        <title>Unveiling the complete genome sequence of Alicyclobacillus acidoterrestris DSM 3922T, a taint-producing strain.</title>
        <authorList>
            <person name="Leonardo I.C."/>
            <person name="Barreto Crespo M.T."/>
            <person name="Gaspar F.B."/>
        </authorList>
    </citation>
    <scope>NUCLEOTIDE SEQUENCE [LARGE SCALE GENOMIC DNA]</scope>
    <source>
        <strain evidence="2">DSM 3922</strain>
    </source>
</reference>
<dbReference type="AlphaFoldDB" id="T0DCM3"/>
<name>T0DCM3_ALIAG</name>
<accession>A0A9E7CVH5</accession>
<evidence type="ECO:0000313" key="2">
    <source>
        <dbReference type="Proteomes" id="UP000829401"/>
    </source>
</evidence>
<organism evidence="1 2">
    <name type="scientific">Alicyclobacillus acidoterrestris (strain ATCC 49025 / DSM 3922 / CIP 106132 / NCIMB 13137 / GD3B)</name>
    <dbReference type="NCBI Taxonomy" id="1356854"/>
    <lineage>
        <taxon>Bacteria</taxon>
        <taxon>Bacillati</taxon>
        <taxon>Bacillota</taxon>
        <taxon>Bacilli</taxon>
        <taxon>Bacillales</taxon>
        <taxon>Alicyclobacillaceae</taxon>
        <taxon>Alicyclobacillus</taxon>
    </lineage>
</organism>
<dbReference type="RefSeq" id="WP_021296293.1">
    <property type="nucleotide sequence ID" value="NZ_AURB01000126.1"/>
</dbReference>
<dbReference type="EMBL" id="CP080467">
    <property type="protein sequence ID" value="UNO48308.1"/>
    <property type="molecule type" value="Genomic_DNA"/>
</dbReference>
<dbReference type="KEGG" id="aaco:K1I37_16775"/>
<sequence>MPFRATFAAELNRLAGTNVEVAFDNTIVDGTIAFASAGVLGLVQSTGGYTPTNQTTFIAINAIDFVRLLNV</sequence>
<dbReference type="Proteomes" id="UP000829401">
    <property type="component" value="Chromosome"/>
</dbReference>
<dbReference type="eggNOG" id="ENOG50343FR">
    <property type="taxonomic scope" value="Bacteria"/>
</dbReference>